<dbReference type="AlphaFoldDB" id="A0A4R6BUH9"/>
<dbReference type="NCBIfam" id="NF038402">
    <property type="entry name" value="TroA_like"/>
    <property type="match status" value="1"/>
</dbReference>
<dbReference type="InterPro" id="IPR054828">
    <property type="entry name" value="Vit_B12_bind_prot"/>
</dbReference>
<dbReference type="OrthoDB" id="9816357at2"/>
<dbReference type="InterPro" id="IPR050902">
    <property type="entry name" value="ABC_Transporter_SBP"/>
</dbReference>
<proteinExistence type="inferred from homology"/>
<dbReference type="EMBL" id="SCWB01000007">
    <property type="protein sequence ID" value="TDM11970.1"/>
    <property type="molecule type" value="Genomic_DNA"/>
</dbReference>
<name>A0A4R6BUH9_9STAP</name>
<dbReference type="PROSITE" id="PS51257">
    <property type="entry name" value="PROKAR_LIPOPROTEIN"/>
    <property type="match status" value="1"/>
</dbReference>
<comment type="caution">
    <text evidence="4">The sequence shown here is derived from an EMBL/GenBank/DDBJ whole genome shotgun (WGS) entry which is preliminary data.</text>
</comment>
<accession>A0A4R6BUH9</accession>
<evidence type="ECO:0000313" key="5">
    <source>
        <dbReference type="Proteomes" id="UP000294802"/>
    </source>
</evidence>
<dbReference type="GO" id="GO:0071281">
    <property type="term" value="P:cellular response to iron ion"/>
    <property type="evidence" value="ECO:0007669"/>
    <property type="project" value="TreeGrafter"/>
</dbReference>
<dbReference type="InterPro" id="IPR002491">
    <property type="entry name" value="ABC_transptr_periplasmic_BD"/>
</dbReference>
<organism evidence="4 5">
    <name type="scientific">Macrococcus lamae</name>
    <dbReference type="NCBI Taxonomy" id="198484"/>
    <lineage>
        <taxon>Bacteria</taxon>
        <taxon>Bacillati</taxon>
        <taxon>Bacillota</taxon>
        <taxon>Bacilli</taxon>
        <taxon>Bacillales</taxon>
        <taxon>Staphylococcaceae</taxon>
        <taxon>Macrococcus</taxon>
    </lineage>
</organism>
<dbReference type="Proteomes" id="UP000294802">
    <property type="component" value="Unassembled WGS sequence"/>
</dbReference>
<dbReference type="PANTHER" id="PTHR30535:SF34">
    <property type="entry name" value="MOLYBDATE-BINDING PROTEIN MOLA"/>
    <property type="match status" value="1"/>
</dbReference>
<dbReference type="SUPFAM" id="SSF53807">
    <property type="entry name" value="Helical backbone' metal receptor"/>
    <property type="match status" value="1"/>
</dbReference>
<protein>
    <submittedName>
        <fullName evidence="4">ABC transporter substrate-binding protein</fullName>
    </submittedName>
</protein>
<dbReference type="Pfam" id="PF01497">
    <property type="entry name" value="Peripla_BP_2"/>
    <property type="match status" value="1"/>
</dbReference>
<gene>
    <name evidence="4" type="ORF">ERX29_05095</name>
</gene>
<evidence type="ECO:0000256" key="2">
    <source>
        <dbReference type="ARBA" id="ARBA00022729"/>
    </source>
</evidence>
<sequence length="281" mass="30986">MKRILLITLLLLAGCQQSTEKQSHDKTMRIISLMPSNTEILYELGLDNEIIGVSTADDYPEDVATKARFDGFNLNKEVLLKAQPTLIVAHQSAQAAQNKILSDLQQQGIEVLYVTDATRLSEIDDTIRQIAAAAGRTEEGETLSAAVNKQIDDVITNYPDARHNNVFLEVSSEPEIYTGGSGTLYDDMLTKLGSTNVFHEVQGWQPVSKEAIVRTDPDVMITTSGQSEEDYNKTVMNRGGFKEVTAVRDSRIYALNADWISRPGPRIAKGLEALAKILSDK</sequence>
<feature type="domain" description="Fe/B12 periplasmic-binding" evidence="3">
    <location>
        <begin position="29"/>
        <end position="281"/>
    </location>
</feature>
<dbReference type="RefSeq" id="WP_133443620.1">
    <property type="nucleotide sequence ID" value="NZ_SCWB01000007.1"/>
</dbReference>
<comment type="similarity">
    <text evidence="1">Belongs to the bacterial solute-binding protein 8 family.</text>
</comment>
<evidence type="ECO:0000256" key="1">
    <source>
        <dbReference type="ARBA" id="ARBA00008814"/>
    </source>
</evidence>
<dbReference type="Gene3D" id="3.40.50.1980">
    <property type="entry name" value="Nitrogenase molybdenum iron protein domain"/>
    <property type="match status" value="2"/>
</dbReference>
<evidence type="ECO:0000259" key="3">
    <source>
        <dbReference type="PROSITE" id="PS50983"/>
    </source>
</evidence>
<keyword evidence="2" id="KW-0732">Signal</keyword>
<evidence type="ECO:0000313" key="4">
    <source>
        <dbReference type="EMBL" id="TDM11970.1"/>
    </source>
</evidence>
<keyword evidence="5" id="KW-1185">Reference proteome</keyword>
<dbReference type="CDD" id="cd01143">
    <property type="entry name" value="YvrC"/>
    <property type="match status" value="1"/>
</dbReference>
<dbReference type="PROSITE" id="PS50983">
    <property type="entry name" value="FE_B12_PBP"/>
    <property type="match status" value="1"/>
</dbReference>
<dbReference type="PANTHER" id="PTHR30535">
    <property type="entry name" value="VITAMIN B12-BINDING PROTEIN"/>
    <property type="match status" value="1"/>
</dbReference>
<reference evidence="4 5" key="1">
    <citation type="submission" date="2019-01" db="EMBL/GenBank/DDBJ databases">
        <title>Draft genome sequences of the type strains of six Macrococcus species.</title>
        <authorList>
            <person name="Mazhar S."/>
            <person name="Altermann E."/>
            <person name="Hill C."/>
            <person name="Mcauliffe O."/>
        </authorList>
    </citation>
    <scope>NUCLEOTIDE SEQUENCE [LARGE SCALE GENOMIC DNA]</scope>
    <source>
        <strain evidence="4 5">CCM4815</strain>
    </source>
</reference>